<dbReference type="Proteomes" id="UP000025227">
    <property type="component" value="Unplaced"/>
</dbReference>
<feature type="region of interest" description="Disordered" evidence="3">
    <location>
        <begin position="63"/>
        <end position="94"/>
    </location>
</feature>
<feature type="compositionally biased region" description="Basic residues" evidence="3">
    <location>
        <begin position="242"/>
        <end position="271"/>
    </location>
</feature>
<name>A0A7I5E7U1_HAECO</name>
<evidence type="ECO:0000256" key="2">
    <source>
        <dbReference type="ARBA" id="ARBA00023242"/>
    </source>
</evidence>
<dbReference type="WBParaSite" id="HCON_00054790-00001">
    <property type="protein sequence ID" value="HCON_00054790-00001"/>
    <property type="gene ID" value="HCON_00054790"/>
</dbReference>
<feature type="compositionally biased region" description="Basic and acidic residues" evidence="3">
    <location>
        <begin position="73"/>
        <end position="84"/>
    </location>
</feature>
<dbReference type="InterPro" id="IPR014810">
    <property type="entry name" value="Fcf2_C"/>
</dbReference>
<organism evidence="5 6">
    <name type="scientific">Haemonchus contortus</name>
    <name type="common">Barber pole worm</name>
    <dbReference type="NCBI Taxonomy" id="6289"/>
    <lineage>
        <taxon>Eukaryota</taxon>
        <taxon>Metazoa</taxon>
        <taxon>Ecdysozoa</taxon>
        <taxon>Nematoda</taxon>
        <taxon>Chromadorea</taxon>
        <taxon>Rhabditida</taxon>
        <taxon>Rhabditina</taxon>
        <taxon>Rhabditomorpha</taxon>
        <taxon>Strongyloidea</taxon>
        <taxon>Trichostrongylidae</taxon>
        <taxon>Haemonchus</taxon>
    </lineage>
</organism>
<dbReference type="OMA" id="FKIPWRK"/>
<comment type="subcellular location">
    <subcellularLocation>
        <location evidence="1">Nucleus</location>
        <location evidence="1">Nucleolus</location>
    </subcellularLocation>
</comment>
<evidence type="ECO:0000256" key="3">
    <source>
        <dbReference type="SAM" id="MobiDB-lite"/>
    </source>
</evidence>
<evidence type="ECO:0000259" key="4">
    <source>
        <dbReference type="Pfam" id="PF08698"/>
    </source>
</evidence>
<dbReference type="InterPro" id="IPR039883">
    <property type="entry name" value="Fcf2/DNTTIP2"/>
</dbReference>
<dbReference type="PANTHER" id="PTHR21686:SF12">
    <property type="entry name" value="DEOXYNUCLEOTIDYLTRANSFERASE TERMINAL-INTERACTING PROTEIN 2"/>
    <property type="match status" value="1"/>
</dbReference>
<evidence type="ECO:0000313" key="5">
    <source>
        <dbReference type="Proteomes" id="UP000025227"/>
    </source>
</evidence>
<dbReference type="GO" id="GO:0006396">
    <property type="term" value="P:RNA processing"/>
    <property type="evidence" value="ECO:0007669"/>
    <property type="project" value="TreeGrafter"/>
</dbReference>
<reference evidence="6" key="1">
    <citation type="submission" date="2020-12" db="UniProtKB">
        <authorList>
            <consortium name="WormBaseParasite"/>
        </authorList>
    </citation>
    <scope>IDENTIFICATION</scope>
    <source>
        <strain evidence="6">MHco3</strain>
    </source>
</reference>
<feature type="domain" description="Fcf2 pre-rRNA processing C-terminal" evidence="4">
    <location>
        <begin position="140"/>
        <end position="231"/>
    </location>
</feature>
<dbReference type="GO" id="GO:0005730">
    <property type="term" value="C:nucleolus"/>
    <property type="evidence" value="ECO:0007669"/>
    <property type="project" value="UniProtKB-SubCell"/>
</dbReference>
<keyword evidence="5" id="KW-1185">Reference proteome</keyword>
<dbReference type="OrthoDB" id="427886at2759"/>
<dbReference type="GO" id="GO:0003723">
    <property type="term" value="F:RNA binding"/>
    <property type="evidence" value="ECO:0007669"/>
    <property type="project" value="TreeGrafter"/>
</dbReference>
<dbReference type="PANTHER" id="PTHR21686">
    <property type="entry name" value="DEOXYNUCLEOTIDYLTRANSFERASE TERMINAL-INTERACTING PROTEIN 2"/>
    <property type="match status" value="1"/>
</dbReference>
<evidence type="ECO:0000256" key="1">
    <source>
        <dbReference type="ARBA" id="ARBA00004604"/>
    </source>
</evidence>
<dbReference type="AlphaFoldDB" id="A0A7I5E7U1"/>
<evidence type="ECO:0000313" key="6">
    <source>
        <dbReference type="WBParaSite" id="HCON_00054790-00001"/>
    </source>
</evidence>
<protein>
    <submittedName>
        <fullName evidence="6">Fcf2 domain-containing protein</fullName>
    </submittedName>
</protein>
<proteinExistence type="predicted"/>
<feature type="region of interest" description="Disordered" evidence="3">
    <location>
        <begin position="1"/>
        <end position="35"/>
    </location>
</feature>
<feature type="region of interest" description="Disordered" evidence="3">
    <location>
        <begin position="231"/>
        <end position="271"/>
    </location>
</feature>
<keyword evidence="2" id="KW-0539">Nucleus</keyword>
<accession>A0A7I5E7U1</accession>
<feature type="compositionally biased region" description="Basic and acidic residues" evidence="3">
    <location>
        <begin position="231"/>
        <end position="241"/>
    </location>
</feature>
<dbReference type="Pfam" id="PF08698">
    <property type="entry name" value="Fcf2"/>
    <property type="match status" value="1"/>
</dbReference>
<sequence>MISLKRRPLLSKPKAPVAESDSEEESDAPEKSSLPVVSSNFKIPWRKEKGKDNADGFFVLDTGNATEGSSASVEKEVHVEEKKSKLPVQDSRTDTSVVDERLQKLLDKAVCGPSFEKNYGETAKLLGRRALKRLRKLEREKTKGREWFDLPASELTDEAKADLELLQMRAAIDPLAFYRRNDRNVLPKYFQVGRVVDAPEDYYSSRIPKKERKKTMLDELLNDKQFSQTKREKYIALQEREKRKKRGAFQHANPRRNRKEKSGDRRKRKAK</sequence>